<feature type="compositionally biased region" description="Gly residues" evidence="1">
    <location>
        <begin position="532"/>
        <end position="541"/>
    </location>
</feature>
<protein>
    <submittedName>
        <fullName evidence="2">Uncharacterized protein</fullName>
    </submittedName>
</protein>
<evidence type="ECO:0000313" key="2">
    <source>
        <dbReference type="EMBL" id="KAK3396485.1"/>
    </source>
</evidence>
<name>A0AAE0PAX5_SORBR</name>
<organism evidence="2 3">
    <name type="scientific">Sordaria brevicollis</name>
    <dbReference type="NCBI Taxonomy" id="83679"/>
    <lineage>
        <taxon>Eukaryota</taxon>
        <taxon>Fungi</taxon>
        <taxon>Dikarya</taxon>
        <taxon>Ascomycota</taxon>
        <taxon>Pezizomycotina</taxon>
        <taxon>Sordariomycetes</taxon>
        <taxon>Sordariomycetidae</taxon>
        <taxon>Sordariales</taxon>
        <taxon>Sordariaceae</taxon>
        <taxon>Sordaria</taxon>
    </lineage>
</organism>
<feature type="compositionally biased region" description="Basic and acidic residues" evidence="1">
    <location>
        <begin position="551"/>
        <end position="565"/>
    </location>
</feature>
<comment type="caution">
    <text evidence="2">The sequence shown here is derived from an EMBL/GenBank/DDBJ whole genome shotgun (WGS) entry which is preliminary data.</text>
</comment>
<feature type="compositionally biased region" description="Low complexity" evidence="1">
    <location>
        <begin position="341"/>
        <end position="350"/>
    </location>
</feature>
<feature type="region of interest" description="Disordered" evidence="1">
    <location>
        <begin position="326"/>
        <end position="366"/>
    </location>
</feature>
<dbReference type="Proteomes" id="UP001281003">
    <property type="component" value="Unassembled WGS sequence"/>
</dbReference>
<feature type="region of interest" description="Disordered" evidence="1">
    <location>
        <begin position="483"/>
        <end position="567"/>
    </location>
</feature>
<feature type="region of interest" description="Disordered" evidence="1">
    <location>
        <begin position="257"/>
        <end position="278"/>
    </location>
</feature>
<gene>
    <name evidence="2" type="ORF">B0T20DRAFT_417926</name>
</gene>
<dbReference type="EMBL" id="JAUTDP010000009">
    <property type="protein sequence ID" value="KAK3396485.1"/>
    <property type="molecule type" value="Genomic_DNA"/>
</dbReference>
<reference evidence="2" key="1">
    <citation type="journal article" date="2023" name="Mol. Phylogenet. Evol.">
        <title>Genome-scale phylogeny and comparative genomics of the fungal order Sordariales.</title>
        <authorList>
            <person name="Hensen N."/>
            <person name="Bonometti L."/>
            <person name="Westerberg I."/>
            <person name="Brannstrom I.O."/>
            <person name="Guillou S."/>
            <person name="Cros-Aarteil S."/>
            <person name="Calhoun S."/>
            <person name="Haridas S."/>
            <person name="Kuo A."/>
            <person name="Mondo S."/>
            <person name="Pangilinan J."/>
            <person name="Riley R."/>
            <person name="LaButti K."/>
            <person name="Andreopoulos B."/>
            <person name="Lipzen A."/>
            <person name="Chen C."/>
            <person name="Yan M."/>
            <person name="Daum C."/>
            <person name="Ng V."/>
            <person name="Clum A."/>
            <person name="Steindorff A."/>
            <person name="Ohm R.A."/>
            <person name="Martin F."/>
            <person name="Silar P."/>
            <person name="Natvig D.O."/>
            <person name="Lalanne C."/>
            <person name="Gautier V."/>
            <person name="Ament-Velasquez S.L."/>
            <person name="Kruys A."/>
            <person name="Hutchinson M.I."/>
            <person name="Powell A.J."/>
            <person name="Barry K."/>
            <person name="Miller A.N."/>
            <person name="Grigoriev I.V."/>
            <person name="Debuchy R."/>
            <person name="Gladieux P."/>
            <person name="Hiltunen Thoren M."/>
            <person name="Johannesson H."/>
        </authorList>
    </citation>
    <scope>NUCLEOTIDE SEQUENCE</scope>
    <source>
        <strain evidence="2">FGSC 1904</strain>
    </source>
</reference>
<evidence type="ECO:0000256" key="1">
    <source>
        <dbReference type="SAM" id="MobiDB-lite"/>
    </source>
</evidence>
<reference evidence="2" key="2">
    <citation type="submission" date="2023-07" db="EMBL/GenBank/DDBJ databases">
        <authorList>
            <consortium name="Lawrence Berkeley National Laboratory"/>
            <person name="Haridas S."/>
            <person name="Hensen N."/>
            <person name="Bonometti L."/>
            <person name="Westerberg I."/>
            <person name="Brannstrom I.O."/>
            <person name="Guillou S."/>
            <person name="Cros-Aarteil S."/>
            <person name="Calhoun S."/>
            <person name="Kuo A."/>
            <person name="Mondo S."/>
            <person name="Pangilinan J."/>
            <person name="Riley R."/>
            <person name="LaButti K."/>
            <person name="Andreopoulos B."/>
            <person name="Lipzen A."/>
            <person name="Chen C."/>
            <person name="Yanf M."/>
            <person name="Daum C."/>
            <person name="Ng V."/>
            <person name="Clum A."/>
            <person name="Steindorff A."/>
            <person name="Ohm R."/>
            <person name="Martin F."/>
            <person name="Silar P."/>
            <person name="Natvig D."/>
            <person name="Lalanne C."/>
            <person name="Gautier V."/>
            <person name="Ament-velasquez S.L."/>
            <person name="Kruys A."/>
            <person name="Hutchinson M.I."/>
            <person name="Powell A.J."/>
            <person name="Barry K."/>
            <person name="Miller A.N."/>
            <person name="Grigoriev I.V."/>
            <person name="Debuchy R."/>
            <person name="Gladieux P."/>
            <person name="Thoren M.H."/>
            <person name="Johannesson H."/>
        </authorList>
    </citation>
    <scope>NUCLEOTIDE SEQUENCE</scope>
    <source>
        <strain evidence="2">FGSC 1904</strain>
    </source>
</reference>
<keyword evidence="3" id="KW-1185">Reference proteome</keyword>
<evidence type="ECO:0000313" key="3">
    <source>
        <dbReference type="Proteomes" id="UP001281003"/>
    </source>
</evidence>
<dbReference type="AlphaFoldDB" id="A0AAE0PAX5"/>
<feature type="compositionally biased region" description="Basic and acidic residues" evidence="1">
    <location>
        <begin position="483"/>
        <end position="493"/>
    </location>
</feature>
<accession>A0AAE0PAX5</accession>
<sequence>MSMMDPTQKTLEAVQKVLQPYLRPREEVAHIRRILTLHLSSGLKDGSPLTEPLSLTKSSELPSYPPEIRGPYREYLEALSANIKARAEYQALSQKLGHYEGSELEKEGPQPNYLLSHLASLKAQKKHEKLLVVEKNLDILRQKPATSPDFLSQERIFTDCRPLPEVPTEVVNSLALEQTSEDITASKSLQLKDLSDSLEHRTFQTNLSLKQEEVLLEKAKSVISTVQPENISPEAKLQALNAARTELINWIEAELGKASGDGGKGETTGQDDGNNKEKADHLNQQLTSIKSKYAQYLTERKALLELVTTRLHSSSSFKFPTITTSSFPLSSSASAPPPRVSSPERPSSTTQPATEESTPPPIDHLLTPTLSSLLTLSHSHKSLLANKAHIFSLLSKQARENAQVLDHLAEESHMLPAYGQGHTMQTRDDGKETSTQQLVKPWVTTADAAKLQTFQVVAEKIEEGQVALEGAMRVLGEADRLLGRGPREQHQQEKSVGTAAGGGGDEEDEKDDDEDVGEESDIWLVEARGEKPFGGGSGNGLGLVTSGIKGHGNEGGRKAGRHRESGVGSVWDMLDLDVGLGKRDGSKEL</sequence>
<feature type="compositionally biased region" description="Acidic residues" evidence="1">
    <location>
        <begin position="504"/>
        <end position="521"/>
    </location>
</feature>
<proteinExistence type="predicted"/>